<gene>
    <name evidence="1" type="ORF">BD311DRAFT_744219</name>
</gene>
<dbReference type="PANTHER" id="PTHR42052:SF1">
    <property type="entry name" value="ABM DOMAIN-CONTAINING PROTEIN"/>
    <property type="match status" value="1"/>
</dbReference>
<evidence type="ECO:0008006" key="2">
    <source>
        <dbReference type="Google" id="ProtNLM"/>
    </source>
</evidence>
<dbReference type="Proteomes" id="UP000292957">
    <property type="component" value="Unassembled WGS sequence"/>
</dbReference>
<name>A0A4Q9N4Q8_9APHY</name>
<evidence type="ECO:0000313" key="1">
    <source>
        <dbReference type="EMBL" id="TBU35569.1"/>
    </source>
</evidence>
<dbReference type="Gene3D" id="3.30.70.100">
    <property type="match status" value="1"/>
</dbReference>
<protein>
    <recommendedName>
        <fullName evidence="2">ABM domain-containing protein</fullName>
    </recommendedName>
</protein>
<organism evidence="1">
    <name type="scientific">Dichomitus squalens</name>
    <dbReference type="NCBI Taxonomy" id="114155"/>
    <lineage>
        <taxon>Eukaryota</taxon>
        <taxon>Fungi</taxon>
        <taxon>Dikarya</taxon>
        <taxon>Basidiomycota</taxon>
        <taxon>Agaricomycotina</taxon>
        <taxon>Agaricomycetes</taxon>
        <taxon>Polyporales</taxon>
        <taxon>Polyporaceae</taxon>
        <taxon>Dichomitus</taxon>
    </lineage>
</organism>
<feature type="non-terminal residue" evidence="1">
    <location>
        <position position="1"/>
    </location>
</feature>
<reference evidence="1" key="1">
    <citation type="submission" date="2019-01" db="EMBL/GenBank/DDBJ databases">
        <title>Draft genome sequences of three monokaryotic isolates of the white-rot basidiomycete fungus Dichomitus squalens.</title>
        <authorList>
            <consortium name="DOE Joint Genome Institute"/>
            <person name="Lopez S.C."/>
            <person name="Andreopoulos B."/>
            <person name="Pangilinan J."/>
            <person name="Lipzen A."/>
            <person name="Riley R."/>
            <person name="Ahrendt S."/>
            <person name="Ng V."/>
            <person name="Barry K."/>
            <person name="Daum C."/>
            <person name="Grigoriev I.V."/>
            <person name="Hilden K.S."/>
            <person name="Makela M.R."/>
            <person name="de Vries R.P."/>
        </authorList>
    </citation>
    <scope>NUCLEOTIDE SEQUENCE [LARGE SCALE GENOMIC DNA]</scope>
    <source>
        <strain evidence="1">OM18370.1</strain>
    </source>
</reference>
<dbReference type="SUPFAM" id="SSF54909">
    <property type="entry name" value="Dimeric alpha+beta barrel"/>
    <property type="match status" value="1"/>
</dbReference>
<accession>A0A4Q9N4Q8</accession>
<proteinExistence type="predicted"/>
<dbReference type="InterPro" id="IPR011008">
    <property type="entry name" value="Dimeric_a/b-barrel"/>
</dbReference>
<dbReference type="OrthoDB" id="3542212at2759"/>
<dbReference type="AlphaFoldDB" id="A0A4Q9N4Q8"/>
<dbReference type="PANTHER" id="PTHR42052">
    <property type="entry name" value="ABM DOMAIN-CONTAINING PROTEIN"/>
    <property type="match status" value="1"/>
</dbReference>
<sequence length="170" mass="18966">MTVTEFATLKLVYPHVWGSPEIQAFFATLSTQQGAWSGYPLRFFEDTTDPRLIYLITGWEGVTAHYEWIRSEQNQQLLERSKGLLEVEGVAHAELDSEGGDAKFVVWKQWSLQEGESLASHQGVGLVVDQEGPLVYSLQGYTSEEDAKIGLGVSEDGRNTICARRLTVDV</sequence>
<dbReference type="EMBL" id="ML143386">
    <property type="protein sequence ID" value="TBU35569.1"/>
    <property type="molecule type" value="Genomic_DNA"/>
</dbReference>